<keyword evidence="3" id="KW-0812">Transmembrane</keyword>
<dbReference type="InterPro" id="IPR029058">
    <property type="entry name" value="AB_hydrolase_fold"/>
</dbReference>
<keyword evidence="3" id="KW-0472">Membrane</keyword>
<feature type="compositionally biased region" description="Basic and acidic residues" evidence="2">
    <location>
        <begin position="24"/>
        <end position="40"/>
    </location>
</feature>
<dbReference type="SUPFAM" id="SSF53474">
    <property type="entry name" value="alpha/beta-Hydrolases"/>
    <property type="match status" value="1"/>
</dbReference>
<sequence>MGETDDLDPPQATTNGSTEPTAVDEAKETDQLLKEEKKPEVTTPASEQKPENGEENGETKKAKSEEIINIPDEEKTDDKPEEKEKEPKKKLSVEEREVKPKKIPIGAIKMPGFFTKNKDKSKGDGDGAENELLEKGADDEKTKDEETEEKKPGLFDNLKGRFGSLFAKKPATTNGEDKGQEPTEENKKNEEKDDDSIFLAFVQETDTVPADDAEKPSEDKSGKPTEEPESTTSKKNLLGAIKLPTLGNLIPKRLKKSNADDIELGNGPNNKAGLASMETLDDSQKDSNGDAHKDTTDKPVTATDESKMETIKLNEDKEAEKAAEAEQDRQKRPLFERIRGYRCSIDDLAIVGGVLLFIILVICILLFALSGDTVAKAAPVRDGKYVEAVTSCGNVEGLLEDSSFAFRGIPYAIPPLAENRWRPAELINDIDLCWNGTLKAHNATPSCWQIFSDNKLDGVEDCLTLDVITPHVRYDNPLPVVVLIGAESFTGNSPGKLRPSARYARARDVVFVRPNFRLGVFGFLTLKQLSDSVHPPTSGNYALSDIIAALKWISMNIVHFGGDPNSVTLFGHKAGATLVTALLSSNKTKGLYNRAWVSSGAASFPGRPLTESEKDNDPYLAKVNCSDATCLRNKEDEDLLEATPDEWRHVAADLPSPNEDLLKKHEWLVLDGDILSQHPSDVWKSTGFVQPKLVIGTTAHQSHSETLLQKYTNWTSEQVRKYVQDSQIGAKGLTDEVFKLYNDSYQGLVSMISDIRTVCPLLQLHRALPQSTFYVVTQTGGEHNVADDEADIQAILGRYEPVTVEQRRYMSSIQQVFYYYASHGTVPQTENRKKILEIGQDPLPKESWPTCDFWIANDFVPRYARID</sequence>
<feature type="transmembrane region" description="Helical" evidence="3">
    <location>
        <begin position="348"/>
        <end position="369"/>
    </location>
</feature>
<evidence type="ECO:0000259" key="4">
    <source>
        <dbReference type="Pfam" id="PF00135"/>
    </source>
</evidence>
<dbReference type="PANTHER" id="PTHR11559">
    <property type="entry name" value="CARBOXYLESTERASE"/>
    <property type="match status" value="1"/>
</dbReference>
<name>A0A336LFM2_CULSO</name>
<feature type="compositionally biased region" description="Basic and acidic residues" evidence="2">
    <location>
        <begin position="48"/>
        <end position="100"/>
    </location>
</feature>
<evidence type="ECO:0000313" key="5">
    <source>
        <dbReference type="EMBL" id="SSX12832.1"/>
    </source>
</evidence>
<proteinExistence type="predicted"/>
<dbReference type="Gene3D" id="3.40.50.1820">
    <property type="entry name" value="alpha/beta hydrolase"/>
    <property type="match status" value="1"/>
</dbReference>
<feature type="compositionally biased region" description="Basic and acidic residues" evidence="2">
    <location>
        <begin position="212"/>
        <end position="226"/>
    </location>
</feature>
<protein>
    <submittedName>
        <fullName evidence="5">CSON004770 protein</fullName>
    </submittedName>
</protein>
<dbReference type="PROSITE" id="PS00941">
    <property type="entry name" value="CARBOXYLESTERASE_B_2"/>
    <property type="match status" value="1"/>
</dbReference>
<dbReference type="VEuPathDB" id="VectorBase:CSON004770"/>
<evidence type="ECO:0000256" key="2">
    <source>
        <dbReference type="SAM" id="MobiDB-lite"/>
    </source>
</evidence>
<feature type="domain" description="Carboxylesterase type B" evidence="4">
    <location>
        <begin position="389"/>
        <end position="768"/>
    </location>
</feature>
<dbReference type="AlphaFoldDB" id="A0A336LFM2"/>
<organism evidence="5">
    <name type="scientific">Culicoides sonorensis</name>
    <name type="common">Biting midge</name>
    <dbReference type="NCBI Taxonomy" id="179676"/>
    <lineage>
        <taxon>Eukaryota</taxon>
        <taxon>Metazoa</taxon>
        <taxon>Ecdysozoa</taxon>
        <taxon>Arthropoda</taxon>
        <taxon>Hexapoda</taxon>
        <taxon>Insecta</taxon>
        <taxon>Pterygota</taxon>
        <taxon>Neoptera</taxon>
        <taxon>Endopterygota</taxon>
        <taxon>Diptera</taxon>
        <taxon>Nematocera</taxon>
        <taxon>Chironomoidea</taxon>
        <taxon>Ceratopogonidae</taxon>
        <taxon>Ceratopogoninae</taxon>
        <taxon>Culicoides</taxon>
        <taxon>Monoculicoides</taxon>
    </lineage>
</organism>
<feature type="compositionally biased region" description="Basic and acidic residues" evidence="2">
    <location>
        <begin position="132"/>
        <end position="153"/>
    </location>
</feature>
<feature type="compositionally biased region" description="Basic and acidic residues" evidence="2">
    <location>
        <begin position="175"/>
        <end position="191"/>
    </location>
</feature>
<dbReference type="FunFam" id="3.40.50.1820:FF:000295">
    <property type="entry name" value="neurotactin"/>
    <property type="match status" value="1"/>
</dbReference>
<feature type="compositionally biased region" description="Basic and acidic residues" evidence="2">
    <location>
        <begin position="282"/>
        <end position="297"/>
    </location>
</feature>
<dbReference type="InterPro" id="IPR002018">
    <property type="entry name" value="CarbesteraseB"/>
</dbReference>
<gene>
    <name evidence="5" type="primary">CSON004770</name>
</gene>
<dbReference type="EMBL" id="UFQT01001976">
    <property type="protein sequence ID" value="SSX32274.1"/>
    <property type="molecule type" value="Genomic_DNA"/>
</dbReference>
<evidence type="ECO:0000313" key="6">
    <source>
        <dbReference type="EMBL" id="SSX32274.1"/>
    </source>
</evidence>
<dbReference type="EMBL" id="UFQS01001976">
    <property type="protein sequence ID" value="SSX12832.1"/>
    <property type="molecule type" value="Genomic_DNA"/>
</dbReference>
<dbReference type="InterPro" id="IPR019819">
    <property type="entry name" value="Carboxylesterase_B_CS"/>
</dbReference>
<keyword evidence="1" id="KW-0325">Glycoprotein</keyword>
<keyword evidence="3" id="KW-1133">Transmembrane helix</keyword>
<feature type="region of interest" description="Disordered" evidence="2">
    <location>
        <begin position="280"/>
        <end position="329"/>
    </location>
</feature>
<feature type="compositionally biased region" description="Basic and acidic residues" evidence="2">
    <location>
        <begin position="304"/>
        <end position="329"/>
    </location>
</feature>
<feature type="compositionally biased region" description="Polar residues" evidence="2">
    <location>
        <begin position="11"/>
        <end position="20"/>
    </location>
</feature>
<reference evidence="6" key="2">
    <citation type="submission" date="2018-07" db="EMBL/GenBank/DDBJ databases">
        <authorList>
            <person name="Quirk P.G."/>
            <person name="Krulwich T.A."/>
        </authorList>
    </citation>
    <scope>NUCLEOTIDE SEQUENCE</scope>
</reference>
<feature type="compositionally biased region" description="Basic and acidic residues" evidence="2">
    <location>
        <begin position="116"/>
        <end position="125"/>
    </location>
</feature>
<dbReference type="InterPro" id="IPR050309">
    <property type="entry name" value="Type-B_Carboxylest/Lipase"/>
</dbReference>
<feature type="region of interest" description="Disordered" evidence="2">
    <location>
        <begin position="1"/>
        <end position="248"/>
    </location>
</feature>
<evidence type="ECO:0000256" key="1">
    <source>
        <dbReference type="ARBA" id="ARBA00023180"/>
    </source>
</evidence>
<evidence type="ECO:0000256" key="3">
    <source>
        <dbReference type="SAM" id="Phobius"/>
    </source>
</evidence>
<reference evidence="5" key="1">
    <citation type="submission" date="2018-04" db="EMBL/GenBank/DDBJ databases">
        <authorList>
            <person name="Go L.Y."/>
            <person name="Mitchell J.A."/>
        </authorList>
    </citation>
    <scope>NUCLEOTIDE SEQUENCE</scope>
    <source>
        <tissue evidence="5">Whole organism</tissue>
    </source>
</reference>
<accession>A0A336LFM2</accession>
<dbReference type="Pfam" id="PF00135">
    <property type="entry name" value="COesterase"/>
    <property type="match status" value="1"/>
</dbReference>